<dbReference type="PANTHER" id="PTHR21553">
    <property type="entry name" value="ALMS1-RELATED"/>
    <property type="match status" value="1"/>
</dbReference>
<feature type="compositionally biased region" description="Basic and acidic residues" evidence="4">
    <location>
        <begin position="370"/>
        <end position="388"/>
    </location>
</feature>
<keyword evidence="2" id="KW-0963">Cytoplasm</keyword>
<accession>A0A401NLT2</accession>
<organism evidence="6 7">
    <name type="scientific">Scyliorhinus torazame</name>
    <name type="common">Cloudy catshark</name>
    <name type="synonym">Catulus torazame</name>
    <dbReference type="NCBI Taxonomy" id="75743"/>
    <lineage>
        <taxon>Eukaryota</taxon>
        <taxon>Metazoa</taxon>
        <taxon>Chordata</taxon>
        <taxon>Craniata</taxon>
        <taxon>Vertebrata</taxon>
        <taxon>Chondrichthyes</taxon>
        <taxon>Elasmobranchii</taxon>
        <taxon>Galeomorphii</taxon>
        <taxon>Galeoidea</taxon>
        <taxon>Carcharhiniformes</taxon>
        <taxon>Scyliorhinidae</taxon>
        <taxon>Scyliorhinus</taxon>
    </lineage>
</organism>
<gene>
    <name evidence="6" type="ORF">scyTo_0012983</name>
</gene>
<proteinExistence type="predicted"/>
<evidence type="ECO:0000313" key="6">
    <source>
        <dbReference type="EMBL" id="GCB61843.1"/>
    </source>
</evidence>
<dbReference type="GO" id="GO:0008017">
    <property type="term" value="F:microtubule binding"/>
    <property type="evidence" value="ECO:0007669"/>
    <property type="project" value="TreeGrafter"/>
</dbReference>
<dbReference type="GO" id="GO:0046599">
    <property type="term" value="P:regulation of centriole replication"/>
    <property type="evidence" value="ECO:0007669"/>
    <property type="project" value="TreeGrafter"/>
</dbReference>
<dbReference type="GO" id="GO:0005813">
    <property type="term" value="C:centrosome"/>
    <property type="evidence" value="ECO:0007669"/>
    <property type="project" value="UniProtKB-SubCell"/>
</dbReference>
<dbReference type="OMA" id="MYKPDFI"/>
<name>A0A401NLT2_SCYTO</name>
<reference evidence="6 7" key="1">
    <citation type="journal article" date="2018" name="Nat. Ecol. Evol.">
        <title>Shark genomes provide insights into elasmobranch evolution and the origin of vertebrates.</title>
        <authorList>
            <person name="Hara Y"/>
            <person name="Yamaguchi K"/>
            <person name="Onimaru K"/>
            <person name="Kadota M"/>
            <person name="Koyanagi M"/>
            <person name="Keeley SD"/>
            <person name="Tatsumi K"/>
            <person name="Tanaka K"/>
            <person name="Motone F"/>
            <person name="Kageyama Y"/>
            <person name="Nozu R"/>
            <person name="Adachi N"/>
            <person name="Nishimura O"/>
            <person name="Nakagawa R"/>
            <person name="Tanegashima C"/>
            <person name="Kiyatake I"/>
            <person name="Matsumoto R"/>
            <person name="Murakumo K"/>
            <person name="Nishida K"/>
            <person name="Terakita A"/>
            <person name="Kuratani S"/>
            <person name="Sato K"/>
            <person name="Hyodo S Kuraku.S."/>
        </authorList>
    </citation>
    <scope>NUCLEOTIDE SEQUENCE [LARGE SCALE GENOMIC DNA]</scope>
</reference>
<feature type="domain" description="ALMS motif" evidence="5">
    <location>
        <begin position="293"/>
        <end position="388"/>
    </location>
</feature>
<evidence type="ECO:0000313" key="7">
    <source>
        <dbReference type="Proteomes" id="UP000288216"/>
    </source>
</evidence>
<dbReference type="GO" id="GO:0005814">
    <property type="term" value="C:centriole"/>
    <property type="evidence" value="ECO:0007669"/>
    <property type="project" value="TreeGrafter"/>
</dbReference>
<evidence type="ECO:0000256" key="4">
    <source>
        <dbReference type="SAM" id="MobiDB-lite"/>
    </source>
</evidence>
<dbReference type="AlphaFoldDB" id="A0A401NLT2"/>
<comment type="caution">
    <text evidence="6">The sequence shown here is derived from an EMBL/GenBank/DDBJ whole genome shotgun (WGS) entry which is preliminary data.</text>
</comment>
<dbReference type="Proteomes" id="UP000288216">
    <property type="component" value="Unassembled WGS sequence"/>
</dbReference>
<evidence type="ECO:0000256" key="3">
    <source>
        <dbReference type="ARBA" id="ARBA00023212"/>
    </source>
</evidence>
<dbReference type="GO" id="GO:0005829">
    <property type="term" value="C:cytosol"/>
    <property type="evidence" value="ECO:0007669"/>
    <property type="project" value="TreeGrafter"/>
</dbReference>
<evidence type="ECO:0000256" key="1">
    <source>
        <dbReference type="ARBA" id="ARBA00004300"/>
    </source>
</evidence>
<protein>
    <recommendedName>
        <fullName evidence="5">ALMS motif domain-containing protein</fullName>
    </recommendedName>
</protein>
<feature type="non-terminal residue" evidence="6">
    <location>
        <position position="1"/>
    </location>
</feature>
<keyword evidence="3" id="KW-0206">Cytoskeleton</keyword>
<dbReference type="OrthoDB" id="8899035at2759"/>
<keyword evidence="7" id="KW-1185">Reference proteome</keyword>
<feature type="region of interest" description="Disordered" evidence="4">
    <location>
        <begin position="334"/>
        <end position="388"/>
    </location>
</feature>
<comment type="subcellular location">
    <subcellularLocation>
        <location evidence="1">Cytoplasm</location>
        <location evidence="1">Cytoskeleton</location>
        <location evidence="1">Microtubule organizing center</location>
        <location evidence="1">Centrosome</location>
    </subcellularLocation>
</comment>
<dbReference type="PANTHER" id="PTHR21553:SF24">
    <property type="entry name" value="(E2-INDEPENDENT) E3 UBIQUITIN-CONJUGATING ENZYME FATS"/>
    <property type="match status" value="1"/>
</dbReference>
<dbReference type="EMBL" id="BFAA01006456">
    <property type="protein sequence ID" value="GCB61843.1"/>
    <property type="molecule type" value="Genomic_DNA"/>
</dbReference>
<evidence type="ECO:0000259" key="5">
    <source>
        <dbReference type="Pfam" id="PF15309"/>
    </source>
</evidence>
<dbReference type="InterPro" id="IPR029299">
    <property type="entry name" value="ALMS_motif"/>
</dbReference>
<dbReference type="Pfam" id="PF15309">
    <property type="entry name" value="ALMS_motif"/>
    <property type="match status" value="1"/>
</dbReference>
<sequence>LSEEAGNSAKGYFSLPYFRFREPKSEQYTTSCKANAPAPSAVISPVIGGEASKEHSSASSICLQHAQAGHSHQPLSNQNVSLINRLHTAALTTTPVEKSILDSTIHCRKASADGDNGTVKLISFIGNVKQKVAFTMSDKKQVDVSLRTNDFIQGQISTAQKDCTTECQHNGHAHSEKKDTPSLTEGSAHLFIFLSNMNKGTNYDTTEPKYKCQHHKVQSAFSEIIRESADIAFHNNYVELNGKLKDTVREDRKKPAFSMIAKSTTGSPTVTQGEDTEINQSELNTVCGKTALQLLTLQEALEMYKPDFISRSQKRLQQLEVKAKQRKVQLVEPMKQPRKRMGAPVQNTPFPSPIKKRQCTVPDPLSDNLFKPRERMIPEKEMQMRSKR</sequence>
<evidence type="ECO:0000256" key="2">
    <source>
        <dbReference type="ARBA" id="ARBA00022490"/>
    </source>
</evidence>